<gene>
    <name evidence="12" type="primary">Ervk7_0</name>
    <name evidence="12" type="ORF">CISJUN_R15088</name>
</gene>
<keyword evidence="7" id="KW-0378">Hydrolase</keyword>
<dbReference type="PANTHER" id="PTHR41694">
    <property type="entry name" value="ENDOGENOUS RETROVIRUS GROUP K MEMBER POL PROTEIN"/>
    <property type="match status" value="1"/>
</dbReference>
<evidence type="ECO:0000256" key="7">
    <source>
        <dbReference type="ARBA" id="ARBA00022801"/>
    </source>
</evidence>
<evidence type="ECO:0000256" key="9">
    <source>
        <dbReference type="PROSITE-ProRule" id="PRU00450"/>
    </source>
</evidence>
<keyword evidence="3" id="KW-0548">Nucleotidyltransferase</keyword>
<evidence type="ECO:0000256" key="3">
    <source>
        <dbReference type="ARBA" id="ARBA00022695"/>
    </source>
</evidence>
<dbReference type="GO" id="GO:0016787">
    <property type="term" value="F:hydrolase activity"/>
    <property type="evidence" value="ECO:0007669"/>
    <property type="project" value="UniProtKB-KW"/>
</dbReference>
<dbReference type="SUPFAM" id="SSF53098">
    <property type="entry name" value="Ribonuclease H-like"/>
    <property type="match status" value="1"/>
</dbReference>
<accession>A0A7L1QG73</accession>
<evidence type="ECO:0000256" key="1">
    <source>
        <dbReference type="ARBA" id="ARBA00012493"/>
    </source>
</evidence>
<sequence>QAKLSHAFFHQNAQALVQMFYISKSQPKAIINTFINCQLVLPPVSTGAANPRGLQHLQLQHTGITKDPSFGKFKINHVSVHVSSGAGFASVHTGEMANHDCQHFLRAFVSLAVPQEVKTDNDPAYKAQKLATFLMNWGVRQGFGIPYSPT</sequence>
<dbReference type="GO" id="GO:0015074">
    <property type="term" value="P:DNA integration"/>
    <property type="evidence" value="ECO:0007669"/>
    <property type="project" value="InterPro"/>
</dbReference>
<dbReference type="PANTHER" id="PTHR41694:SF3">
    <property type="entry name" value="RNA-DIRECTED DNA POLYMERASE-RELATED"/>
    <property type="match status" value="1"/>
</dbReference>
<keyword evidence="9" id="KW-0862">Zinc</keyword>
<dbReference type="GO" id="GO:0035613">
    <property type="term" value="F:RNA stem-loop binding"/>
    <property type="evidence" value="ECO:0007669"/>
    <property type="project" value="TreeGrafter"/>
</dbReference>
<dbReference type="GO" id="GO:0003964">
    <property type="term" value="F:RNA-directed DNA polymerase activity"/>
    <property type="evidence" value="ECO:0007669"/>
    <property type="project" value="UniProtKB-KW"/>
</dbReference>
<protein>
    <recommendedName>
        <fullName evidence="1">RNA-directed DNA polymerase</fullName>
        <ecNumber evidence="1">2.7.7.49</ecNumber>
    </recommendedName>
</protein>
<dbReference type="SUPFAM" id="SSF46919">
    <property type="entry name" value="N-terminal Zn binding domain of HIV integrase"/>
    <property type="match status" value="1"/>
</dbReference>
<reference evidence="12 13" key="1">
    <citation type="submission" date="2019-09" db="EMBL/GenBank/DDBJ databases">
        <title>Bird 10,000 Genomes (B10K) Project - Family phase.</title>
        <authorList>
            <person name="Zhang G."/>
        </authorList>
    </citation>
    <scope>NUCLEOTIDE SEQUENCE [LARGE SCALE GENOMIC DNA]</scope>
    <source>
        <strain evidence="12">B10K-DU-002-30</strain>
        <tissue evidence="12">Muscle</tissue>
    </source>
</reference>
<evidence type="ECO:0000256" key="8">
    <source>
        <dbReference type="ARBA" id="ARBA00022918"/>
    </source>
</evidence>
<dbReference type="AlphaFoldDB" id="A0A7L1QG73"/>
<keyword evidence="5" id="KW-0479">Metal-binding</keyword>
<evidence type="ECO:0000256" key="2">
    <source>
        <dbReference type="ARBA" id="ARBA00022679"/>
    </source>
</evidence>
<keyword evidence="13" id="KW-1185">Reference proteome</keyword>
<keyword evidence="2" id="KW-0808">Transferase</keyword>
<dbReference type="EMBL" id="VXBR01001724">
    <property type="protein sequence ID" value="NXO21508.1"/>
    <property type="molecule type" value="Genomic_DNA"/>
</dbReference>
<dbReference type="GO" id="GO:0004519">
    <property type="term" value="F:endonuclease activity"/>
    <property type="evidence" value="ECO:0007669"/>
    <property type="project" value="UniProtKB-KW"/>
</dbReference>
<feature type="non-terminal residue" evidence="12">
    <location>
        <position position="1"/>
    </location>
</feature>
<dbReference type="InterPro" id="IPR003308">
    <property type="entry name" value="Integrase_Zn-bd_dom_N"/>
</dbReference>
<dbReference type="Gene3D" id="3.30.420.10">
    <property type="entry name" value="Ribonuclease H-like superfamily/Ribonuclease H"/>
    <property type="match status" value="1"/>
</dbReference>
<dbReference type="PROSITE" id="PS50876">
    <property type="entry name" value="ZF_INTEGRASE"/>
    <property type="match status" value="1"/>
</dbReference>
<dbReference type="InterPro" id="IPR036397">
    <property type="entry name" value="RNaseH_sf"/>
</dbReference>
<name>A0A7L1QG73_9PASS</name>
<evidence type="ECO:0000313" key="12">
    <source>
        <dbReference type="EMBL" id="NXO21508.1"/>
    </source>
</evidence>
<dbReference type="InterPro" id="IPR001584">
    <property type="entry name" value="Integrase_cat-core"/>
</dbReference>
<dbReference type="EC" id="2.7.7.49" evidence="1"/>
<evidence type="ECO:0000256" key="5">
    <source>
        <dbReference type="ARBA" id="ARBA00022723"/>
    </source>
</evidence>
<organism evidence="12 13">
    <name type="scientific">Cisticola juncidis</name>
    <dbReference type="NCBI Taxonomy" id="52622"/>
    <lineage>
        <taxon>Eukaryota</taxon>
        <taxon>Metazoa</taxon>
        <taxon>Chordata</taxon>
        <taxon>Craniata</taxon>
        <taxon>Vertebrata</taxon>
        <taxon>Euteleostomi</taxon>
        <taxon>Archelosauria</taxon>
        <taxon>Archosauria</taxon>
        <taxon>Dinosauria</taxon>
        <taxon>Saurischia</taxon>
        <taxon>Theropoda</taxon>
        <taxon>Coelurosauria</taxon>
        <taxon>Aves</taxon>
        <taxon>Neognathae</taxon>
        <taxon>Neoaves</taxon>
        <taxon>Telluraves</taxon>
        <taxon>Australaves</taxon>
        <taxon>Passeriformes</taxon>
        <taxon>Sylvioidea</taxon>
        <taxon>Cisticolidae</taxon>
        <taxon>Cisticola</taxon>
    </lineage>
</organism>
<evidence type="ECO:0000313" key="13">
    <source>
        <dbReference type="Proteomes" id="UP000546986"/>
    </source>
</evidence>
<feature type="domain" description="Integrase-type" evidence="10">
    <location>
        <begin position="1"/>
        <end position="38"/>
    </location>
</feature>
<proteinExistence type="predicted"/>
<dbReference type="GO" id="GO:0008270">
    <property type="term" value="F:zinc ion binding"/>
    <property type="evidence" value="ECO:0007669"/>
    <property type="project" value="UniProtKB-KW"/>
</dbReference>
<comment type="caution">
    <text evidence="12">The sequence shown here is derived from an EMBL/GenBank/DDBJ whole genome shotgun (WGS) entry which is preliminary data.</text>
</comment>
<keyword evidence="4" id="KW-0540">Nuclease</keyword>
<keyword evidence="6" id="KW-0255">Endonuclease</keyword>
<feature type="domain" description="Integrase catalytic" evidence="11">
    <location>
        <begin position="47"/>
        <end position="150"/>
    </location>
</feature>
<evidence type="ECO:0000256" key="4">
    <source>
        <dbReference type="ARBA" id="ARBA00022722"/>
    </source>
</evidence>
<dbReference type="InterPro" id="IPR017856">
    <property type="entry name" value="Integrase-like_N"/>
</dbReference>
<dbReference type="InterPro" id="IPR012337">
    <property type="entry name" value="RNaseH-like_sf"/>
</dbReference>
<keyword evidence="9" id="KW-0863">Zinc-finger</keyword>
<dbReference type="Proteomes" id="UP000546986">
    <property type="component" value="Unassembled WGS sequence"/>
</dbReference>
<evidence type="ECO:0000259" key="10">
    <source>
        <dbReference type="PROSITE" id="PS50876"/>
    </source>
</evidence>
<dbReference type="PROSITE" id="PS50994">
    <property type="entry name" value="INTEGRASE"/>
    <property type="match status" value="1"/>
</dbReference>
<evidence type="ECO:0000259" key="11">
    <source>
        <dbReference type="PROSITE" id="PS50994"/>
    </source>
</evidence>
<dbReference type="Gene3D" id="1.10.10.200">
    <property type="match status" value="1"/>
</dbReference>
<dbReference type="Pfam" id="PF00665">
    <property type="entry name" value="rve"/>
    <property type="match status" value="1"/>
</dbReference>
<feature type="non-terminal residue" evidence="12">
    <location>
        <position position="150"/>
    </location>
</feature>
<dbReference type="Pfam" id="PF02022">
    <property type="entry name" value="Integrase_Zn"/>
    <property type="match status" value="1"/>
</dbReference>
<evidence type="ECO:0000256" key="6">
    <source>
        <dbReference type="ARBA" id="ARBA00022759"/>
    </source>
</evidence>
<keyword evidence="8" id="KW-0695">RNA-directed DNA polymerase</keyword>